<reference evidence="3 4" key="1">
    <citation type="submission" date="2019-12" db="EMBL/GenBank/DDBJ databases">
        <authorList>
            <person name="Reyes-Prieto M."/>
        </authorList>
    </citation>
    <scope>NUCLEOTIDE SEQUENCE [LARGE SCALE GENOMIC DNA]</scope>
    <source>
        <strain evidence="3">HF14-78462</strain>
    </source>
</reference>
<keyword evidence="4" id="KW-1185">Reference proteome</keyword>
<dbReference type="EMBL" id="CACSAS010000001">
    <property type="protein sequence ID" value="CAA0094110.1"/>
    <property type="molecule type" value="Genomic_DNA"/>
</dbReference>
<proteinExistence type="predicted"/>
<keyword evidence="1" id="KW-0812">Transmembrane</keyword>
<dbReference type="AlphaFoldDB" id="A0A5S9NTU3"/>
<dbReference type="Proteomes" id="UP000433050">
    <property type="component" value="Unassembled WGS sequence"/>
</dbReference>
<evidence type="ECO:0000313" key="4">
    <source>
        <dbReference type="Proteomes" id="UP000433050"/>
    </source>
</evidence>
<organism evidence="3 4">
    <name type="scientific">Starkeya nomas</name>
    <dbReference type="NCBI Taxonomy" id="2666134"/>
    <lineage>
        <taxon>Bacteria</taxon>
        <taxon>Pseudomonadati</taxon>
        <taxon>Pseudomonadota</taxon>
        <taxon>Alphaproteobacteria</taxon>
        <taxon>Hyphomicrobiales</taxon>
        <taxon>Xanthobacteraceae</taxon>
        <taxon>Starkeya</taxon>
    </lineage>
</organism>
<feature type="domain" description="DUF1468" evidence="2">
    <location>
        <begin position="12"/>
        <end position="151"/>
    </location>
</feature>
<gene>
    <name evidence="3" type="ORF">STARVERO_01722</name>
</gene>
<keyword evidence="1" id="KW-1133">Transmembrane helix</keyword>
<evidence type="ECO:0000259" key="2">
    <source>
        <dbReference type="Pfam" id="PF07331"/>
    </source>
</evidence>
<keyword evidence="1" id="KW-0472">Membrane</keyword>
<dbReference type="RefSeq" id="WP_159598554.1">
    <property type="nucleotide sequence ID" value="NZ_CACSAS010000001.1"/>
</dbReference>
<evidence type="ECO:0000256" key="1">
    <source>
        <dbReference type="SAM" id="Phobius"/>
    </source>
</evidence>
<protein>
    <recommendedName>
        <fullName evidence="2">DUF1468 domain-containing protein</fullName>
    </recommendedName>
</protein>
<feature type="transmembrane region" description="Helical" evidence="1">
    <location>
        <begin position="122"/>
        <end position="143"/>
    </location>
</feature>
<feature type="transmembrane region" description="Helical" evidence="1">
    <location>
        <begin position="43"/>
        <end position="68"/>
    </location>
</feature>
<evidence type="ECO:0000313" key="3">
    <source>
        <dbReference type="EMBL" id="CAA0094110.1"/>
    </source>
</evidence>
<dbReference type="Pfam" id="PF07331">
    <property type="entry name" value="TctB"/>
    <property type="match status" value="1"/>
</dbReference>
<name>A0A5S9NTU3_9HYPH</name>
<accession>A0A5S9NTU3</accession>
<sequence length="160" mass="17023">MTRFVKSPKEVASGLLLIALAAFFAWQAMELPMGRAIRMGPGYFPMILAGLLAFLGLVVLLSGLTVPADPDDNGIRFRNWPWQALALVTLAVVIFGLGIRPLGLGPSMGLAVFISALASQRFHIVTGLISAAVMVAFSWAVFIKGLGLPLPMLGPWLGGY</sequence>
<dbReference type="InterPro" id="IPR009936">
    <property type="entry name" value="DUF1468"/>
</dbReference>
<feature type="transmembrane region" description="Helical" evidence="1">
    <location>
        <begin position="80"/>
        <end position="102"/>
    </location>
</feature>